<dbReference type="WBParaSite" id="GPUH_0002462301-mRNA-1">
    <property type="protein sequence ID" value="GPUH_0002462301-mRNA-1"/>
    <property type="gene ID" value="GPUH_0002462301"/>
</dbReference>
<keyword evidence="4" id="KW-1185">Reference proteome</keyword>
<evidence type="ECO:0000259" key="2">
    <source>
        <dbReference type="Pfam" id="PF18694"/>
    </source>
</evidence>
<dbReference type="CDD" id="cd19609">
    <property type="entry name" value="NTD_TDP-43"/>
    <property type="match status" value="1"/>
</dbReference>
<feature type="compositionally biased region" description="Basic and acidic residues" evidence="1">
    <location>
        <begin position="12"/>
        <end position="25"/>
    </location>
</feature>
<dbReference type="AlphaFoldDB" id="A0A183EUF2"/>
<feature type="domain" description="TAR DNA-binding protein 43 N-terminal" evidence="2">
    <location>
        <begin position="35"/>
        <end position="87"/>
    </location>
</feature>
<evidence type="ECO:0000313" key="3">
    <source>
        <dbReference type="EMBL" id="VDN43054.1"/>
    </source>
</evidence>
<protein>
    <submittedName>
        <fullName evidence="5">TDP43_N domain-containing protein</fullName>
    </submittedName>
</protein>
<dbReference type="Pfam" id="PF18694">
    <property type="entry name" value="TDP-43_N"/>
    <property type="match status" value="1"/>
</dbReference>
<evidence type="ECO:0000313" key="4">
    <source>
        <dbReference type="Proteomes" id="UP000271098"/>
    </source>
</evidence>
<dbReference type="EMBL" id="UYRT01101698">
    <property type="protein sequence ID" value="VDN43054.1"/>
    <property type="molecule type" value="Genomic_DNA"/>
</dbReference>
<feature type="region of interest" description="Disordered" evidence="1">
    <location>
        <begin position="1"/>
        <end position="27"/>
    </location>
</feature>
<accession>A0A183EUF2</accession>
<dbReference type="Proteomes" id="UP000271098">
    <property type="component" value="Unassembled WGS sequence"/>
</dbReference>
<gene>
    <name evidence="3" type="ORF">GPUH_LOCUS24593</name>
</gene>
<reference evidence="3 4" key="2">
    <citation type="submission" date="2018-11" db="EMBL/GenBank/DDBJ databases">
        <authorList>
            <consortium name="Pathogen Informatics"/>
        </authorList>
    </citation>
    <scope>NUCLEOTIDE SEQUENCE [LARGE SCALE GENOMIC DNA]</scope>
</reference>
<reference evidence="5" key="1">
    <citation type="submission" date="2016-06" db="UniProtKB">
        <authorList>
            <consortium name="WormBaseParasite"/>
        </authorList>
    </citation>
    <scope>IDENTIFICATION</scope>
</reference>
<dbReference type="OrthoDB" id="2020831at2759"/>
<organism evidence="5">
    <name type="scientific">Gongylonema pulchrum</name>
    <dbReference type="NCBI Taxonomy" id="637853"/>
    <lineage>
        <taxon>Eukaryota</taxon>
        <taxon>Metazoa</taxon>
        <taxon>Ecdysozoa</taxon>
        <taxon>Nematoda</taxon>
        <taxon>Chromadorea</taxon>
        <taxon>Rhabditida</taxon>
        <taxon>Spirurina</taxon>
        <taxon>Spiruromorpha</taxon>
        <taxon>Spiruroidea</taxon>
        <taxon>Gongylonematidae</taxon>
        <taxon>Gongylonema</taxon>
    </lineage>
</organism>
<evidence type="ECO:0000313" key="5">
    <source>
        <dbReference type="WBParaSite" id="GPUH_0002462301-mRNA-1"/>
    </source>
</evidence>
<proteinExistence type="predicted"/>
<evidence type="ECO:0000256" key="1">
    <source>
        <dbReference type="SAM" id="MobiDB-lite"/>
    </source>
</evidence>
<sequence length="88" mass="9805">MGDEFESGNGDYMEKRSDDGQKEEENVVEQVEEEYVCVCATEEEDCTPLELPLTSDGSLSCSTLSHSFPKAIGLKYKNETTGLFRTLL</sequence>
<name>A0A183EUF2_9BILA</name>
<dbReference type="InterPro" id="IPR041105">
    <property type="entry name" value="TDP-43_N"/>
</dbReference>